<dbReference type="EMBL" id="JPFY01000013">
    <property type="protein sequence ID" value="KEQ45078.1"/>
    <property type="molecule type" value="Genomic_DNA"/>
</dbReference>
<dbReference type="PATRIC" id="fig|28037.93.peg.1129"/>
<name>A0A081QQ55_STRMT</name>
<evidence type="ECO:0000313" key="2">
    <source>
        <dbReference type="Proteomes" id="UP000028089"/>
    </source>
</evidence>
<comment type="caution">
    <text evidence="1">The sequence shown here is derived from an EMBL/GenBank/DDBJ whole genome shotgun (WGS) entry which is preliminary data.</text>
</comment>
<sequence>MTDSIKVKKVEIDSKKIPLDSSTNDSEKIKLGQNTTSISVLADTFSNFQATVNANIISELIATSNVLNSAKLVNFANLTTPLVSLPSLIQVEKSAINVMSEVVASYNKTLSSTHLQAIQNIADSAKKLIASYQIDYSKIFSGINELLKSLPSIYTKEEIEQIISRVQLLAENGWVIYFRDRNVYQRLLSEEWNTLEDEWIELLRDKLKNEDFIIDLQNSPCYSAPLVKSMVDCYFNRNFYAAYTLGSLAIDGALNRISEMTSLEKKIPVGHRAIKEIDNIFIDKSFSDVGLMHWLYSFFKDTNRFTLDEPNRHMISHGRWEKEIEEQEFLKLFNAMLYICDEYDYWEEIIRYEQDN</sequence>
<accession>A0A081QQ55</accession>
<proteinExistence type="predicted"/>
<organism evidence="1 2">
    <name type="scientific">Streptococcus mitis</name>
    <dbReference type="NCBI Taxonomy" id="28037"/>
    <lineage>
        <taxon>Bacteria</taxon>
        <taxon>Bacillati</taxon>
        <taxon>Bacillota</taxon>
        <taxon>Bacilli</taxon>
        <taxon>Lactobacillales</taxon>
        <taxon>Streptococcaceae</taxon>
        <taxon>Streptococcus</taxon>
        <taxon>Streptococcus mitis group</taxon>
    </lineage>
</organism>
<protein>
    <submittedName>
        <fullName evidence="1">Uncharacterized protein</fullName>
    </submittedName>
</protein>
<dbReference type="RefSeq" id="WP_042751165.1">
    <property type="nucleotide sequence ID" value="NZ_JPFY01000013.1"/>
</dbReference>
<dbReference type="Proteomes" id="UP000028089">
    <property type="component" value="Unassembled WGS sequence"/>
</dbReference>
<evidence type="ECO:0000313" key="1">
    <source>
        <dbReference type="EMBL" id="KEQ45078.1"/>
    </source>
</evidence>
<gene>
    <name evidence="1" type="ORF">SK578_1175</name>
</gene>
<reference evidence="1 2" key="1">
    <citation type="submission" date="2014-05" db="EMBL/GenBank/DDBJ databases">
        <authorList>
            <person name="Daugherty S.C."/>
            <person name="Tallon L.J."/>
            <person name="Sadzewicz L."/>
            <person name="Kilian M."/>
            <person name="Tettelin H."/>
        </authorList>
    </citation>
    <scope>NUCLEOTIDE SEQUENCE [LARGE SCALE GENOMIC DNA]</scope>
    <source>
        <strain evidence="1 2">SK578</strain>
    </source>
</reference>
<dbReference type="AlphaFoldDB" id="A0A081QQ55"/>